<evidence type="ECO:0000313" key="2">
    <source>
        <dbReference type="Proteomes" id="UP000594638"/>
    </source>
</evidence>
<proteinExistence type="predicted"/>
<organism evidence="1 2">
    <name type="scientific">Olea europaea subsp. europaea</name>
    <dbReference type="NCBI Taxonomy" id="158383"/>
    <lineage>
        <taxon>Eukaryota</taxon>
        <taxon>Viridiplantae</taxon>
        <taxon>Streptophyta</taxon>
        <taxon>Embryophyta</taxon>
        <taxon>Tracheophyta</taxon>
        <taxon>Spermatophyta</taxon>
        <taxon>Magnoliopsida</taxon>
        <taxon>eudicotyledons</taxon>
        <taxon>Gunneridae</taxon>
        <taxon>Pentapetalae</taxon>
        <taxon>asterids</taxon>
        <taxon>lamiids</taxon>
        <taxon>Lamiales</taxon>
        <taxon>Oleaceae</taxon>
        <taxon>Oleeae</taxon>
        <taxon>Olea</taxon>
    </lineage>
</organism>
<dbReference type="Gramene" id="OE9A063418T1">
    <property type="protein sequence ID" value="OE9A063418C1"/>
    <property type="gene ID" value="OE9A063418"/>
</dbReference>
<dbReference type="EMBL" id="CACTIH010007325">
    <property type="protein sequence ID" value="CAA3009764.1"/>
    <property type="molecule type" value="Genomic_DNA"/>
</dbReference>
<reference evidence="1 2" key="1">
    <citation type="submission" date="2019-12" db="EMBL/GenBank/DDBJ databases">
        <authorList>
            <person name="Alioto T."/>
            <person name="Alioto T."/>
            <person name="Gomez Garrido J."/>
        </authorList>
    </citation>
    <scope>NUCLEOTIDE SEQUENCE [LARGE SCALE GENOMIC DNA]</scope>
</reference>
<evidence type="ECO:0000313" key="1">
    <source>
        <dbReference type="EMBL" id="CAA3009764.1"/>
    </source>
</evidence>
<dbReference type="AlphaFoldDB" id="A0A8S0TXZ6"/>
<accession>A0A8S0TXZ6</accession>
<sequence>MGQASAVGERVNSGLDRLLGSFVSNTTLMMLGNGSSWLLDNKAWPVGQQVQPGLSRQLGSLTKGSRLVHESM</sequence>
<protein>
    <submittedName>
        <fullName evidence="1">Uncharacterized protein</fullName>
    </submittedName>
</protein>
<keyword evidence="2" id="KW-1185">Reference proteome</keyword>
<gene>
    <name evidence="1" type="ORF">OLEA9_A063418</name>
</gene>
<name>A0A8S0TXZ6_OLEEU</name>
<dbReference type="Proteomes" id="UP000594638">
    <property type="component" value="Unassembled WGS sequence"/>
</dbReference>
<comment type="caution">
    <text evidence="1">The sequence shown here is derived from an EMBL/GenBank/DDBJ whole genome shotgun (WGS) entry which is preliminary data.</text>
</comment>